<dbReference type="SMART" id="SM01159">
    <property type="entry name" value="DUF1744"/>
    <property type="match status" value="1"/>
</dbReference>
<comment type="similarity">
    <text evidence="2 15">Belongs to the DNA polymerase type-B family.</text>
</comment>
<dbReference type="Pfam" id="PF22912">
    <property type="entry name" value="zf-DPOE"/>
    <property type="match status" value="1"/>
</dbReference>
<reference evidence="17" key="1">
    <citation type="submission" date="2021-01" db="EMBL/GenBank/DDBJ databases">
        <authorList>
            <person name="Eckstrom K.M.E."/>
        </authorList>
    </citation>
    <scope>NUCLEOTIDE SEQUENCE</scope>
    <source>
        <strain evidence="17">UVCC 0001</strain>
    </source>
</reference>
<dbReference type="Gene3D" id="3.30.420.10">
    <property type="entry name" value="Ribonuclease H-like superfamily/Ribonuclease H"/>
    <property type="match status" value="1"/>
</dbReference>
<keyword evidence="11 15" id="KW-0408">Iron</keyword>
<dbReference type="Proteomes" id="UP001255856">
    <property type="component" value="Unassembled WGS sequence"/>
</dbReference>
<evidence type="ECO:0000256" key="15">
    <source>
        <dbReference type="RuleBase" id="RU365029"/>
    </source>
</evidence>
<sequence length="1730" mass="190482">MTVRFAAEKPQHMASYSVSDAVSTYYLYMTYVHPFILSLATIIPMPPDEVLRKGSGTLCEALLMVQAFKANVVAPNKHTSSSEGMYGGRLLDSETYIGGKVEALESGVFRSDLPCKFKLSAEAYQGLLDKLDADLEYALRTEGRMTVEEAENYGEVREQIAAKLAALRDAPVREESPLIYHLDVAAMYPNIILTNRLQPSAIVTEERCAACDFNRPGKTCLRKMDWVWRGETFAATRAEYLSLKSQLQSESFPPLTAGGPSRGWFDLPSEDRSKILKQRLKNYCQKVYKRVLNKPATEMRNAGICQRENSFYYDTVEDRRYEYKGLNKQWKGRLDAAKASGNPIRVQEAADMCVLYDSLQLAHKCILNSFYGYVMRKGARWYSMEMAGVVTHTGANIIKRANELIKGIGRPLELDTDGIWCVLPASFPENFTFRSSATGKTFKLSYPCATLNVMVAEHNTNDQFAVLEDAQAKAYRTESRMSIEFEVDGPYKAMILPASKEEGKLIKKRYAVFNFDGSLAELKGFELKRRGELKLIKVFQGEIFQQFLKGGSLEECYSAVAAVANRWLDMIDTQGCDLTDAELVDLISEMSVMSKSLEAYEGRKSCAITCAGLVCNYIVARTPNTAPTSGRAVPVAIFSTEPAIARAYLRRWCGEIPDGPSDRVPDVRSIVDWDYYKERLGNAIQKIITIPAAMQSVANPVPRIAHPDWLLRKARVREKTDTMKQRTLDGLLLKRPVEGKPHLTLPAPVGRRRSVDIEDADVVAIESGSLVATEHSGEREAAVARRARGAQAAPPGRGRAGARARAAGVAGMLAERAVLSSGHWQILALDATRQPGVLRCWALVDGRMRGVDLRVPRTLYANVLAPPSHPLVPELGVCVRRVLPRGQVPATLVQIALDEAAFHDQLPDLNERLLSLGLVGVYEDRLRLDYSAALQIGCVAATDNGSALSGQGLDLQQLTRKTVTECEYLEDGSLRYISLTHGAEIARGLHVYALHIPADSRYQDETCLVWVVNPAARAQQELNEAVAGRLWTEAVDAYLSSEAESVHKVELLPSQPVVEINYHRTEKAALQSVGRAFQGLRGRPMGPTVVILSSPLEGDVRRALPPLAEWPTAPALRAVLGQTLRRPDWLQARLRAARYAHLPLGSIGPDWLLDAADALFARQLWAAGHLLWTPDAAGAARDAAARGALITRPPDRAEELLNEEILSASSEITVPGVYRTVCFEIRLVHLAVNAVLEAAALSELEGTALIDDGKGCGQAFVVLRNLAQAWLDDASKHSNLYVCADALLLNLYRWICSPSSQLYDPALKQTVQTLMRKLLLHLVGELRRLGATVVQAGRDAIIGSLRAGLGYADHVLETLRRREILQYINFVPGRVWHALLFRNRYDYVGVAADVPPDVLQALGTPGGLGDGELLERRAAELRLRPEDLAAPRFDHVFTLSEFLPRALHSTFAAMLTRFLWLPWRAVREAGDSAEAQGASQGGSQAVQRAGPAAERELSALRDLIAEQLTPALLKYIRHVAAHVALGDGNPDHQFPIRAGSHLSEAQLGTPALAFIRALCATLSLDKLVTDEITILQRQLLRMIHVAEFSSDAAFVDPCATLVLGDVQCRHCSACTDLDVCRDPRVQAHDWSCECGAPRDKREIESALCSSLGALCDGAALQDLRCVRCGTVATQHLRRQCDRCGGALKAVLEDGQLLARVRVFQSVARFHDMPVLADLAAWVLQMQAGRS</sequence>
<evidence type="ECO:0000256" key="13">
    <source>
        <dbReference type="ARBA" id="ARBA00023125"/>
    </source>
</evidence>
<evidence type="ECO:0000259" key="16">
    <source>
        <dbReference type="SMART" id="SM01159"/>
    </source>
</evidence>
<dbReference type="GO" id="GO:0000278">
    <property type="term" value="P:mitotic cell cycle"/>
    <property type="evidence" value="ECO:0007669"/>
    <property type="project" value="TreeGrafter"/>
</dbReference>
<dbReference type="InterPro" id="IPR042087">
    <property type="entry name" value="DNA_pol_B_thumb"/>
</dbReference>
<comment type="cofactor">
    <cofactor evidence="15">
        <name>[4Fe-4S] cluster</name>
        <dbReference type="ChEBI" id="CHEBI:49883"/>
    </cofactor>
</comment>
<dbReference type="InterPro" id="IPR043502">
    <property type="entry name" value="DNA/RNA_pol_sf"/>
</dbReference>
<dbReference type="SUPFAM" id="SSF53098">
    <property type="entry name" value="Ribonuclease H-like"/>
    <property type="match status" value="1"/>
</dbReference>
<protein>
    <recommendedName>
        <fullName evidence="15">DNA polymerase epsilon catalytic subunit</fullName>
        <ecNumber evidence="15">2.7.7.7</ecNumber>
    </recommendedName>
</protein>
<keyword evidence="7 15" id="KW-0479">Metal-binding</keyword>
<keyword evidence="18" id="KW-1185">Reference proteome</keyword>
<dbReference type="InterPro" id="IPR055191">
    <property type="entry name" value="POL2_thumb"/>
</dbReference>
<dbReference type="Gene3D" id="1.10.132.60">
    <property type="entry name" value="DNA polymerase family B, C-terminal domain"/>
    <property type="match status" value="1"/>
</dbReference>
<dbReference type="PANTHER" id="PTHR10670">
    <property type="entry name" value="DNA POLYMERASE EPSILON CATALYTIC SUBUNIT A"/>
    <property type="match status" value="1"/>
</dbReference>
<dbReference type="GO" id="GO:0008310">
    <property type="term" value="F:single-stranded DNA 3'-5' DNA exonuclease activity"/>
    <property type="evidence" value="ECO:0007669"/>
    <property type="project" value="TreeGrafter"/>
</dbReference>
<dbReference type="FunFam" id="3.90.1600.10:FF:000006">
    <property type="entry name" value="DNA polymerase epsilon catalytic subunit"/>
    <property type="match status" value="1"/>
</dbReference>
<dbReference type="InterPro" id="IPR013697">
    <property type="entry name" value="DNA_pol_e_suA_C"/>
</dbReference>
<comment type="function">
    <text evidence="15">DNA polymerase II participates in chromosomal DNA replication.</text>
</comment>
<gene>
    <name evidence="17" type="ORF">QBZ16_000691</name>
</gene>
<evidence type="ECO:0000256" key="7">
    <source>
        <dbReference type="ARBA" id="ARBA00022723"/>
    </source>
</evidence>
<dbReference type="GO" id="GO:0003887">
    <property type="term" value="F:DNA-directed DNA polymerase activity"/>
    <property type="evidence" value="ECO:0007669"/>
    <property type="project" value="UniProtKB-KW"/>
</dbReference>
<evidence type="ECO:0000256" key="14">
    <source>
        <dbReference type="ARBA" id="ARBA00023242"/>
    </source>
</evidence>
<keyword evidence="4 15" id="KW-0808">Transferase</keyword>
<evidence type="ECO:0000256" key="1">
    <source>
        <dbReference type="ARBA" id="ARBA00004123"/>
    </source>
</evidence>
<dbReference type="Pfam" id="PF08490">
    <property type="entry name" value="DUF1744"/>
    <property type="match status" value="1"/>
</dbReference>
<keyword evidence="3 15" id="KW-0004">4Fe-4S</keyword>
<dbReference type="InterPro" id="IPR012337">
    <property type="entry name" value="RNaseH-like_sf"/>
</dbReference>
<keyword evidence="13 15" id="KW-0238">DNA-binding</keyword>
<evidence type="ECO:0000256" key="11">
    <source>
        <dbReference type="ARBA" id="ARBA00023004"/>
    </source>
</evidence>
<comment type="catalytic activity">
    <reaction evidence="15">
        <text>DNA(n) + a 2'-deoxyribonucleoside 5'-triphosphate = DNA(n+1) + diphosphate</text>
        <dbReference type="Rhea" id="RHEA:22508"/>
        <dbReference type="Rhea" id="RHEA-COMP:17339"/>
        <dbReference type="Rhea" id="RHEA-COMP:17340"/>
        <dbReference type="ChEBI" id="CHEBI:33019"/>
        <dbReference type="ChEBI" id="CHEBI:61560"/>
        <dbReference type="ChEBI" id="CHEBI:173112"/>
        <dbReference type="EC" id="2.7.7.7"/>
    </reaction>
</comment>
<accession>A0AAD9MK30</accession>
<dbReference type="InterPro" id="IPR054475">
    <property type="entry name" value="Znf-DPOE"/>
</dbReference>
<dbReference type="SUPFAM" id="SSF56672">
    <property type="entry name" value="DNA/RNA polymerases"/>
    <property type="match status" value="1"/>
</dbReference>
<dbReference type="InterPro" id="IPR023211">
    <property type="entry name" value="DNA_pol_palm_dom_sf"/>
</dbReference>
<evidence type="ECO:0000256" key="12">
    <source>
        <dbReference type="ARBA" id="ARBA00023014"/>
    </source>
</evidence>
<dbReference type="GO" id="GO:0051539">
    <property type="term" value="F:4 iron, 4 sulfur cluster binding"/>
    <property type="evidence" value="ECO:0007669"/>
    <property type="project" value="UniProtKB-KW"/>
</dbReference>
<dbReference type="GO" id="GO:0045004">
    <property type="term" value="P:DNA replication proofreading"/>
    <property type="evidence" value="ECO:0007669"/>
    <property type="project" value="TreeGrafter"/>
</dbReference>
<evidence type="ECO:0000256" key="8">
    <source>
        <dbReference type="ARBA" id="ARBA00022771"/>
    </source>
</evidence>
<dbReference type="EC" id="2.7.7.7" evidence="15"/>
<keyword evidence="8 15" id="KW-0863">Zinc-finger</keyword>
<keyword evidence="14 15" id="KW-0539">Nucleus</keyword>
<dbReference type="Pfam" id="PF23250">
    <property type="entry name" value="zf_DPOE_2"/>
    <property type="match status" value="1"/>
</dbReference>
<dbReference type="GO" id="GO:0006272">
    <property type="term" value="P:leading strand elongation"/>
    <property type="evidence" value="ECO:0007669"/>
    <property type="project" value="TreeGrafter"/>
</dbReference>
<proteinExistence type="inferred from homology"/>
<evidence type="ECO:0000256" key="6">
    <source>
        <dbReference type="ARBA" id="ARBA00022705"/>
    </source>
</evidence>
<keyword evidence="5 15" id="KW-0548">Nucleotidyltransferase</keyword>
<dbReference type="GO" id="GO:0008270">
    <property type="term" value="F:zinc ion binding"/>
    <property type="evidence" value="ECO:0007669"/>
    <property type="project" value="UniProtKB-KW"/>
</dbReference>
<feature type="domain" description="DNA polymerase epsilon catalytic subunit A C-terminal" evidence="16">
    <location>
        <begin position="1026"/>
        <end position="1390"/>
    </location>
</feature>
<evidence type="ECO:0000313" key="17">
    <source>
        <dbReference type="EMBL" id="KAK2080837.1"/>
    </source>
</evidence>
<dbReference type="InterPro" id="IPR029703">
    <property type="entry name" value="POL2"/>
</dbReference>
<evidence type="ECO:0000256" key="5">
    <source>
        <dbReference type="ARBA" id="ARBA00022695"/>
    </source>
</evidence>
<dbReference type="InterPro" id="IPR036397">
    <property type="entry name" value="RNaseH_sf"/>
</dbReference>
<keyword evidence="12 15" id="KW-0411">Iron-sulfur</keyword>
<name>A0AAD9MK30_PROWI</name>
<dbReference type="GO" id="GO:0006287">
    <property type="term" value="P:base-excision repair, gap-filling"/>
    <property type="evidence" value="ECO:0007669"/>
    <property type="project" value="TreeGrafter"/>
</dbReference>
<evidence type="ECO:0000256" key="2">
    <source>
        <dbReference type="ARBA" id="ARBA00005755"/>
    </source>
</evidence>
<dbReference type="CDD" id="cd05535">
    <property type="entry name" value="POLBc_epsilon"/>
    <property type="match status" value="1"/>
</dbReference>
<dbReference type="GO" id="GO:0008622">
    <property type="term" value="C:epsilon DNA polymerase complex"/>
    <property type="evidence" value="ECO:0007669"/>
    <property type="project" value="InterPro"/>
</dbReference>
<evidence type="ECO:0000256" key="4">
    <source>
        <dbReference type="ARBA" id="ARBA00022679"/>
    </source>
</evidence>
<dbReference type="Pfam" id="PF22634">
    <property type="entry name" value="POL2_thumb"/>
    <property type="match status" value="1"/>
</dbReference>
<dbReference type="GO" id="GO:0006297">
    <property type="term" value="P:nucleotide-excision repair, DNA gap filling"/>
    <property type="evidence" value="ECO:0007669"/>
    <property type="project" value="TreeGrafter"/>
</dbReference>
<dbReference type="Gene3D" id="3.90.1600.10">
    <property type="entry name" value="Palm domain of DNA polymerase"/>
    <property type="match status" value="1"/>
</dbReference>
<dbReference type="GO" id="GO:0003677">
    <property type="term" value="F:DNA binding"/>
    <property type="evidence" value="ECO:0007669"/>
    <property type="project" value="UniProtKB-KW"/>
</dbReference>
<comment type="subcellular location">
    <subcellularLocation>
        <location evidence="1 15">Nucleus</location>
    </subcellularLocation>
</comment>
<keyword evidence="9 15" id="KW-0862">Zinc</keyword>
<dbReference type="EMBL" id="JASFZW010000001">
    <property type="protein sequence ID" value="KAK2080837.1"/>
    <property type="molecule type" value="Genomic_DNA"/>
</dbReference>
<comment type="caution">
    <text evidence="17">The sequence shown here is derived from an EMBL/GenBank/DDBJ whole genome shotgun (WGS) entry which is preliminary data.</text>
</comment>
<keyword evidence="10 15" id="KW-0239">DNA-directed DNA polymerase</keyword>
<evidence type="ECO:0000256" key="3">
    <source>
        <dbReference type="ARBA" id="ARBA00022485"/>
    </source>
</evidence>
<evidence type="ECO:0000256" key="9">
    <source>
        <dbReference type="ARBA" id="ARBA00022833"/>
    </source>
</evidence>
<organism evidence="17 18">
    <name type="scientific">Prototheca wickerhamii</name>
    <dbReference type="NCBI Taxonomy" id="3111"/>
    <lineage>
        <taxon>Eukaryota</taxon>
        <taxon>Viridiplantae</taxon>
        <taxon>Chlorophyta</taxon>
        <taxon>core chlorophytes</taxon>
        <taxon>Trebouxiophyceae</taxon>
        <taxon>Chlorellales</taxon>
        <taxon>Chlorellaceae</taxon>
        <taxon>Prototheca</taxon>
    </lineage>
</organism>
<keyword evidence="6 15" id="KW-0235">DNA replication</keyword>
<dbReference type="PANTHER" id="PTHR10670:SF0">
    <property type="entry name" value="DNA POLYMERASE EPSILON CATALYTIC SUBUNIT A"/>
    <property type="match status" value="1"/>
</dbReference>
<evidence type="ECO:0000256" key="10">
    <source>
        <dbReference type="ARBA" id="ARBA00022932"/>
    </source>
</evidence>
<evidence type="ECO:0000313" key="18">
    <source>
        <dbReference type="Proteomes" id="UP001255856"/>
    </source>
</evidence>